<accession>A0A9D3X393</accession>
<keyword evidence="2" id="KW-1185">Reference proteome</keyword>
<dbReference type="EMBL" id="JAHDVG010000479">
    <property type="protein sequence ID" value="KAH1174639.1"/>
    <property type="molecule type" value="Genomic_DNA"/>
</dbReference>
<reference evidence="1" key="1">
    <citation type="submission" date="2021-09" db="EMBL/GenBank/DDBJ databases">
        <title>The genome of Mauremys mutica provides insights into the evolution of semi-aquatic lifestyle.</title>
        <authorList>
            <person name="Gong S."/>
            <person name="Gao Y."/>
        </authorList>
    </citation>
    <scope>NUCLEOTIDE SEQUENCE</scope>
    <source>
        <strain evidence="1">MM-2020</strain>
        <tissue evidence="1">Muscle</tissue>
    </source>
</reference>
<proteinExistence type="predicted"/>
<evidence type="ECO:0000313" key="2">
    <source>
        <dbReference type="Proteomes" id="UP000827986"/>
    </source>
</evidence>
<dbReference type="AlphaFoldDB" id="A0A9D3X393"/>
<evidence type="ECO:0000313" key="1">
    <source>
        <dbReference type="EMBL" id="KAH1174639.1"/>
    </source>
</evidence>
<organism evidence="1 2">
    <name type="scientific">Mauremys mutica</name>
    <name type="common">yellowpond turtle</name>
    <dbReference type="NCBI Taxonomy" id="74926"/>
    <lineage>
        <taxon>Eukaryota</taxon>
        <taxon>Metazoa</taxon>
        <taxon>Chordata</taxon>
        <taxon>Craniata</taxon>
        <taxon>Vertebrata</taxon>
        <taxon>Euteleostomi</taxon>
        <taxon>Archelosauria</taxon>
        <taxon>Testudinata</taxon>
        <taxon>Testudines</taxon>
        <taxon>Cryptodira</taxon>
        <taxon>Durocryptodira</taxon>
        <taxon>Testudinoidea</taxon>
        <taxon>Geoemydidae</taxon>
        <taxon>Geoemydinae</taxon>
        <taxon>Mauremys</taxon>
    </lineage>
</organism>
<dbReference type="Proteomes" id="UP000827986">
    <property type="component" value="Unassembled WGS sequence"/>
</dbReference>
<protein>
    <submittedName>
        <fullName evidence="1">Uncharacterized protein</fullName>
    </submittedName>
</protein>
<gene>
    <name evidence="1" type="ORF">KIL84_008630</name>
</gene>
<sequence>MPSPGLDGSCWTDALGTSAVGTVTSMGQMTESSNYSNVALPPVPIPRAMCPLSSPGDPADASSHPGRLRRKMVWWRTGFQSWLMNDSSLALGDSLKPELHAALVPVLMYQFSV</sequence>
<comment type="caution">
    <text evidence="1">The sequence shown here is derived from an EMBL/GenBank/DDBJ whole genome shotgun (WGS) entry which is preliminary data.</text>
</comment>
<name>A0A9D3X393_9SAUR</name>